<name>A0A439D2G2_9PEZI</name>
<dbReference type="InterPro" id="IPR003347">
    <property type="entry name" value="JmjC_dom"/>
</dbReference>
<dbReference type="PANTHER" id="PTHR12461">
    <property type="entry name" value="HYPOXIA-INDUCIBLE FACTOR 1 ALPHA INHIBITOR-RELATED"/>
    <property type="match status" value="1"/>
</dbReference>
<dbReference type="Pfam" id="PF13621">
    <property type="entry name" value="Cupin_8"/>
    <property type="match status" value="1"/>
</dbReference>
<comment type="caution">
    <text evidence="2">The sequence shown here is derived from an EMBL/GenBank/DDBJ whole genome shotgun (WGS) entry which is preliminary data.</text>
</comment>
<dbReference type="Proteomes" id="UP000286045">
    <property type="component" value="Unassembled WGS sequence"/>
</dbReference>
<protein>
    <recommendedName>
        <fullName evidence="1">JmjC domain-containing protein</fullName>
    </recommendedName>
</protein>
<gene>
    <name evidence="2" type="ORF">EKO27_g6619</name>
</gene>
<feature type="domain" description="JmjC" evidence="1">
    <location>
        <begin position="182"/>
        <end position="333"/>
    </location>
</feature>
<dbReference type="PROSITE" id="PS51184">
    <property type="entry name" value="JMJC"/>
    <property type="match status" value="1"/>
</dbReference>
<sequence>MTTSSHSSHSSHSSSHNVCKFQPVNATNGSIHVDSFRSLAWEPAIPAHLRDFHRLPAMKNWITDRDREKRSVSFGQKLESFSGAVVSYELITSPGAESSASSSNCLRDFQAWLQTRPAQEDSRLLCALVGQLLESTESGQSRFLQFDAPLSLIIQASRFNGSRYSPSDCIKQLYIAQSDIRSLPPPLGDDLPVPEVVARAGKGDIYSSSIWLGLQPTYTPLHRDPNPNLFCQLVGSKAVRLLRPRAGLSVFQDVRRSLGVPGNPRFRGPEMMDGPEREGLHRAIWVSPDAEREIWEAVLTPGDALFIPQGWWHSVRSVGHEAALNASANWWFR</sequence>
<dbReference type="AlphaFoldDB" id="A0A439D2G2"/>
<dbReference type="SUPFAM" id="SSF51197">
    <property type="entry name" value="Clavaminate synthase-like"/>
    <property type="match status" value="1"/>
</dbReference>
<evidence type="ECO:0000259" key="1">
    <source>
        <dbReference type="PROSITE" id="PS51184"/>
    </source>
</evidence>
<evidence type="ECO:0000313" key="2">
    <source>
        <dbReference type="EMBL" id="RWA08477.1"/>
    </source>
</evidence>
<proteinExistence type="predicted"/>
<dbReference type="EMBL" id="RYZI01000198">
    <property type="protein sequence ID" value="RWA08477.1"/>
    <property type="molecule type" value="Genomic_DNA"/>
</dbReference>
<reference evidence="2 3" key="1">
    <citation type="submission" date="2018-12" db="EMBL/GenBank/DDBJ databases">
        <title>Draft genome sequence of Xylaria grammica IHI A82.</title>
        <authorList>
            <person name="Buettner E."/>
            <person name="Kellner H."/>
        </authorList>
    </citation>
    <scope>NUCLEOTIDE SEQUENCE [LARGE SCALE GENOMIC DNA]</scope>
    <source>
        <strain evidence="2 3">IHI A82</strain>
    </source>
</reference>
<dbReference type="Gene3D" id="2.60.120.650">
    <property type="entry name" value="Cupin"/>
    <property type="match status" value="1"/>
</dbReference>
<dbReference type="PANTHER" id="PTHR12461:SF105">
    <property type="entry name" value="HYPOXIA-INDUCIBLE FACTOR 1-ALPHA INHIBITOR"/>
    <property type="match status" value="1"/>
</dbReference>
<dbReference type="STRING" id="363999.A0A439D2G2"/>
<organism evidence="2 3">
    <name type="scientific">Xylaria grammica</name>
    <dbReference type="NCBI Taxonomy" id="363999"/>
    <lineage>
        <taxon>Eukaryota</taxon>
        <taxon>Fungi</taxon>
        <taxon>Dikarya</taxon>
        <taxon>Ascomycota</taxon>
        <taxon>Pezizomycotina</taxon>
        <taxon>Sordariomycetes</taxon>
        <taxon>Xylariomycetidae</taxon>
        <taxon>Xylariales</taxon>
        <taxon>Xylariaceae</taxon>
        <taxon>Xylaria</taxon>
    </lineage>
</organism>
<evidence type="ECO:0000313" key="3">
    <source>
        <dbReference type="Proteomes" id="UP000286045"/>
    </source>
</evidence>
<accession>A0A439D2G2</accession>
<keyword evidence="3" id="KW-1185">Reference proteome</keyword>
<dbReference type="InterPro" id="IPR041667">
    <property type="entry name" value="Cupin_8"/>
</dbReference>